<evidence type="ECO:0000256" key="3">
    <source>
        <dbReference type="ARBA" id="ARBA00018111"/>
    </source>
</evidence>
<dbReference type="Pfam" id="PF21982">
    <property type="entry name" value="RecX_HTH1"/>
    <property type="match status" value="1"/>
</dbReference>
<dbReference type="PANTHER" id="PTHR33602">
    <property type="entry name" value="REGULATORY PROTEIN RECX FAMILY PROTEIN"/>
    <property type="match status" value="1"/>
</dbReference>
<dbReference type="GO" id="GO:0006282">
    <property type="term" value="P:regulation of DNA repair"/>
    <property type="evidence" value="ECO:0007669"/>
    <property type="project" value="UniProtKB-UniRule"/>
</dbReference>
<dbReference type="GO" id="GO:0005737">
    <property type="term" value="C:cytoplasm"/>
    <property type="evidence" value="ECO:0007669"/>
    <property type="project" value="UniProtKB-SubCell"/>
</dbReference>
<evidence type="ECO:0000256" key="5">
    <source>
        <dbReference type="HAMAP-Rule" id="MF_01114"/>
    </source>
</evidence>
<evidence type="ECO:0000313" key="9">
    <source>
        <dbReference type="Proteomes" id="UP000019681"/>
    </source>
</evidence>
<dbReference type="EMBL" id="AZQP01000026">
    <property type="protein sequence ID" value="EYE88198.1"/>
    <property type="molecule type" value="Genomic_DNA"/>
</dbReference>
<dbReference type="OrthoDB" id="5421057at2"/>
<dbReference type="InterPro" id="IPR053925">
    <property type="entry name" value="RecX_HTH_3rd"/>
</dbReference>
<evidence type="ECO:0000256" key="4">
    <source>
        <dbReference type="ARBA" id="ARBA00022490"/>
    </source>
</evidence>
<dbReference type="HAMAP" id="MF_01114">
    <property type="entry name" value="RecX"/>
    <property type="match status" value="1"/>
</dbReference>
<keyword evidence="9" id="KW-1185">Reference proteome</keyword>
<reference evidence="8 9" key="1">
    <citation type="journal article" date="2014" name="Genome Announc.">
        <title>Draft Genome Sequence of Fervidicella metallireducens Strain AeBT, an Iron-Reducing Thermoanaerobe from the Great Artesian Basin.</title>
        <authorList>
            <person name="Patel B.K."/>
        </authorList>
    </citation>
    <scope>NUCLEOTIDE SEQUENCE [LARGE SCALE GENOMIC DNA]</scope>
    <source>
        <strain evidence="8 9">AeB</strain>
    </source>
</reference>
<dbReference type="InterPro" id="IPR053926">
    <property type="entry name" value="RecX_HTH_1st"/>
</dbReference>
<comment type="function">
    <text evidence="5">Modulates RecA activity.</text>
</comment>
<accession>A0A017RTW0</accession>
<dbReference type="InterPro" id="IPR036388">
    <property type="entry name" value="WH-like_DNA-bd_sf"/>
</dbReference>
<evidence type="ECO:0000259" key="6">
    <source>
        <dbReference type="Pfam" id="PF21981"/>
    </source>
</evidence>
<organism evidence="8 9">
    <name type="scientific">Fervidicella metallireducens AeB</name>
    <dbReference type="NCBI Taxonomy" id="1403537"/>
    <lineage>
        <taxon>Bacteria</taxon>
        <taxon>Bacillati</taxon>
        <taxon>Bacillota</taxon>
        <taxon>Clostridia</taxon>
        <taxon>Eubacteriales</taxon>
        <taxon>Clostridiaceae</taxon>
        <taxon>Fervidicella</taxon>
    </lineage>
</organism>
<comment type="caution">
    <text evidence="8">The sequence shown here is derived from an EMBL/GenBank/DDBJ whole genome shotgun (WGS) entry which is preliminary data.</text>
</comment>
<dbReference type="Gene3D" id="1.10.10.10">
    <property type="entry name" value="Winged helix-like DNA-binding domain superfamily/Winged helix DNA-binding domain"/>
    <property type="match status" value="3"/>
</dbReference>
<evidence type="ECO:0000313" key="8">
    <source>
        <dbReference type="EMBL" id="EYE88198.1"/>
    </source>
</evidence>
<proteinExistence type="inferred from homology"/>
<sequence>MRITDIIKQKSDNEMYNIFINNEFAFSSSIEDILKHSIKLGREVDDEEVQHLREICEETKAYKYVLNLLKNRDYTEEQIKKKMIARGFSQSTIVKIINKLLEYNFINDFNYAQRYTNDCINFKKIGSNKIFYSLKSKGINQDILEKINFDDEKEYSNCYYLAQKKLHSMSQDTNGKRKIFRFLMTRGFDSQLIMRVLRDIDQEIEFNEEI</sequence>
<comment type="subcellular location">
    <subcellularLocation>
        <location evidence="1 5">Cytoplasm</location>
    </subcellularLocation>
</comment>
<dbReference type="Proteomes" id="UP000019681">
    <property type="component" value="Unassembled WGS sequence"/>
</dbReference>
<dbReference type="PANTHER" id="PTHR33602:SF1">
    <property type="entry name" value="REGULATORY PROTEIN RECX FAMILY PROTEIN"/>
    <property type="match status" value="1"/>
</dbReference>
<dbReference type="AlphaFoldDB" id="A0A017RTW0"/>
<dbReference type="Pfam" id="PF21981">
    <property type="entry name" value="RecX_HTH3"/>
    <property type="match status" value="1"/>
</dbReference>
<dbReference type="STRING" id="1403537.Q428_09205"/>
<comment type="similarity">
    <text evidence="2 5">Belongs to the RecX family.</text>
</comment>
<evidence type="ECO:0000256" key="1">
    <source>
        <dbReference type="ARBA" id="ARBA00004496"/>
    </source>
</evidence>
<dbReference type="InterPro" id="IPR003783">
    <property type="entry name" value="Regulatory_RecX"/>
</dbReference>
<protein>
    <recommendedName>
        <fullName evidence="3 5">Regulatory protein RecX</fullName>
    </recommendedName>
</protein>
<name>A0A017RTW0_9CLOT</name>
<keyword evidence="4 5" id="KW-0963">Cytoplasm</keyword>
<evidence type="ECO:0000256" key="2">
    <source>
        <dbReference type="ARBA" id="ARBA00009695"/>
    </source>
</evidence>
<feature type="domain" description="RecX third three-helical" evidence="6">
    <location>
        <begin position="153"/>
        <end position="197"/>
    </location>
</feature>
<feature type="domain" description="RecX first three-helical" evidence="7">
    <location>
        <begin position="61"/>
        <end position="100"/>
    </location>
</feature>
<evidence type="ECO:0000259" key="7">
    <source>
        <dbReference type="Pfam" id="PF21982"/>
    </source>
</evidence>
<dbReference type="RefSeq" id="WP_035380122.1">
    <property type="nucleotide sequence ID" value="NZ_AZQP01000026.1"/>
</dbReference>
<gene>
    <name evidence="5" type="primary">recX</name>
    <name evidence="8" type="ORF">Q428_09205</name>
</gene>